<evidence type="ECO:0000313" key="3">
    <source>
        <dbReference type="EMBL" id="AEM46654.1"/>
    </source>
</evidence>
<feature type="transmembrane region" description="Helical" evidence="2">
    <location>
        <begin position="33"/>
        <end position="52"/>
    </location>
</feature>
<keyword evidence="2" id="KW-0472">Membrane</keyword>
<dbReference type="HOGENOM" id="CLU_1718381_0_0_6"/>
<feature type="compositionally biased region" description="Polar residues" evidence="1">
    <location>
        <begin position="1"/>
        <end position="12"/>
    </location>
</feature>
<keyword evidence="2" id="KW-1133">Transmembrane helix</keyword>
<protein>
    <submittedName>
        <fullName evidence="3">Uncharacterized protein</fullName>
    </submittedName>
</protein>
<dbReference type="EMBL" id="CP002985">
    <property type="protein sequence ID" value="AEM46654.1"/>
    <property type="molecule type" value="Genomic_DNA"/>
</dbReference>
<keyword evidence="2" id="KW-0812">Transmembrane</keyword>
<organism evidence="3 4">
    <name type="scientific">Acidithiobacillus ferrivorans SS3</name>
    <dbReference type="NCBI Taxonomy" id="743299"/>
    <lineage>
        <taxon>Bacteria</taxon>
        <taxon>Pseudomonadati</taxon>
        <taxon>Pseudomonadota</taxon>
        <taxon>Acidithiobacillia</taxon>
        <taxon>Acidithiobacillales</taxon>
        <taxon>Acidithiobacillaceae</taxon>
        <taxon>Acidithiobacillus</taxon>
    </lineage>
</organism>
<dbReference type="KEGG" id="afi:Acife_0436"/>
<name>G0JTA0_9PROT</name>
<reference evidence="3 4" key="1">
    <citation type="journal article" date="2011" name="J. Bacteriol.">
        <title>Draft genome of the psychrotolerant acidophile Acidithiobacillus ferrivorans SS3.</title>
        <authorList>
            <person name="Liljeqvist M."/>
            <person name="Valdes J."/>
            <person name="Holmes D.S."/>
            <person name="Dopson M."/>
        </authorList>
    </citation>
    <scope>NUCLEOTIDE SEQUENCE [LARGE SCALE GENOMIC DNA]</scope>
    <source>
        <strain evidence="3 4">SS3</strain>
    </source>
</reference>
<feature type="region of interest" description="Disordered" evidence="1">
    <location>
        <begin position="1"/>
        <end position="21"/>
    </location>
</feature>
<dbReference type="Proteomes" id="UP000009220">
    <property type="component" value="Chromosome"/>
</dbReference>
<evidence type="ECO:0000313" key="4">
    <source>
        <dbReference type="Proteomes" id="UP000009220"/>
    </source>
</evidence>
<dbReference type="AlphaFoldDB" id="G0JTA0"/>
<sequence>MESNRRTVQLHNGVSAEDGERRRQLRRIARRRLAIGTGLMALAVAGDAWALGGNVGTMANNASSVLQDILNLVLGGTFVGGLGFGGSSMLKAWEAHKQHGQGNAKWSHVATHAMVAAGLMGLPALAYHYEGTVFHNTTGAQVQQIQMGGPYG</sequence>
<gene>
    <name evidence="3" type="ORF">Acife_0436</name>
</gene>
<dbReference type="RefSeq" id="WP_014027925.1">
    <property type="nucleotide sequence ID" value="NC_015942.1"/>
</dbReference>
<feature type="transmembrane region" description="Helical" evidence="2">
    <location>
        <begin position="72"/>
        <end position="90"/>
    </location>
</feature>
<proteinExistence type="predicted"/>
<accession>G0JTA0</accession>
<dbReference type="STRING" id="743299.Acife_0436"/>
<evidence type="ECO:0000256" key="1">
    <source>
        <dbReference type="SAM" id="MobiDB-lite"/>
    </source>
</evidence>
<evidence type="ECO:0000256" key="2">
    <source>
        <dbReference type="SAM" id="Phobius"/>
    </source>
</evidence>